<feature type="compositionally biased region" description="Polar residues" evidence="1">
    <location>
        <begin position="59"/>
        <end position="75"/>
    </location>
</feature>
<gene>
    <name evidence="2" type="ORF">PGTUg99_033907</name>
</gene>
<accession>A0A5B0RAL0</accession>
<evidence type="ECO:0000313" key="3">
    <source>
        <dbReference type="Proteomes" id="UP000325313"/>
    </source>
</evidence>
<evidence type="ECO:0000313" key="2">
    <source>
        <dbReference type="EMBL" id="KAA1121854.1"/>
    </source>
</evidence>
<comment type="caution">
    <text evidence="2">The sequence shown here is derived from an EMBL/GenBank/DDBJ whole genome shotgun (WGS) entry which is preliminary data.</text>
</comment>
<reference evidence="2 3" key="1">
    <citation type="submission" date="2019-05" db="EMBL/GenBank/DDBJ databases">
        <title>Emergence of the Ug99 lineage of the wheat stem rust pathogen through somatic hybridization.</title>
        <authorList>
            <person name="Li F."/>
            <person name="Upadhyaya N.M."/>
            <person name="Sperschneider J."/>
            <person name="Matny O."/>
            <person name="Nguyen-Phuc H."/>
            <person name="Mago R."/>
            <person name="Raley C."/>
            <person name="Miller M.E."/>
            <person name="Silverstein K.A.T."/>
            <person name="Henningsen E."/>
            <person name="Hirsch C.D."/>
            <person name="Visser B."/>
            <person name="Pretorius Z.A."/>
            <person name="Steffenson B.J."/>
            <person name="Schwessinger B."/>
            <person name="Dodds P.N."/>
            <person name="Figueroa M."/>
        </authorList>
    </citation>
    <scope>NUCLEOTIDE SEQUENCE [LARGE SCALE GENOMIC DNA]</scope>
    <source>
        <strain evidence="2 3">Ug99</strain>
    </source>
</reference>
<feature type="region of interest" description="Disordered" evidence="1">
    <location>
        <begin position="59"/>
        <end position="114"/>
    </location>
</feature>
<dbReference type="Proteomes" id="UP000325313">
    <property type="component" value="Unassembled WGS sequence"/>
</dbReference>
<feature type="compositionally biased region" description="Polar residues" evidence="1">
    <location>
        <begin position="82"/>
        <end position="101"/>
    </location>
</feature>
<organism evidence="2 3">
    <name type="scientific">Puccinia graminis f. sp. tritici</name>
    <dbReference type="NCBI Taxonomy" id="56615"/>
    <lineage>
        <taxon>Eukaryota</taxon>
        <taxon>Fungi</taxon>
        <taxon>Dikarya</taxon>
        <taxon>Basidiomycota</taxon>
        <taxon>Pucciniomycotina</taxon>
        <taxon>Pucciniomycetes</taxon>
        <taxon>Pucciniales</taxon>
        <taxon>Pucciniaceae</taxon>
        <taxon>Puccinia</taxon>
    </lineage>
</organism>
<sequence>MTTQSLIPPTSREGFQRLLSRPSDALIPFLNSILAGRLTATITSIADTVQVIRSAPVMSTTTDTNQPERISQSLEQELRISELQSSRHQQQQTSPKPSTIPTEHPEREDKAEDSDTICYALVARTDKSEQIDVEISKWLHEPCTRTNPRSQVLEWFLGMIPI</sequence>
<dbReference type="AlphaFoldDB" id="A0A5B0RAL0"/>
<proteinExistence type="predicted"/>
<evidence type="ECO:0000256" key="1">
    <source>
        <dbReference type="SAM" id="MobiDB-lite"/>
    </source>
</evidence>
<protein>
    <submittedName>
        <fullName evidence="2">Uncharacterized protein</fullName>
    </submittedName>
</protein>
<name>A0A5B0RAL0_PUCGR</name>
<dbReference type="EMBL" id="VDEP01000237">
    <property type="protein sequence ID" value="KAA1121854.1"/>
    <property type="molecule type" value="Genomic_DNA"/>
</dbReference>